<feature type="domain" description="HTH marR-type" evidence="4">
    <location>
        <begin position="29"/>
        <end position="161"/>
    </location>
</feature>
<dbReference type="AlphaFoldDB" id="A0A9X2BW03"/>
<evidence type="ECO:0000259" key="4">
    <source>
        <dbReference type="PROSITE" id="PS50995"/>
    </source>
</evidence>
<dbReference type="InterPro" id="IPR000835">
    <property type="entry name" value="HTH_MarR-typ"/>
</dbReference>
<dbReference type="PANTHER" id="PTHR33164:SF95">
    <property type="entry name" value="TRANSCRIPTIONAL REGULATOR"/>
    <property type="match status" value="1"/>
</dbReference>
<evidence type="ECO:0000256" key="2">
    <source>
        <dbReference type="ARBA" id="ARBA00023125"/>
    </source>
</evidence>
<keyword evidence="1" id="KW-0805">Transcription regulation</keyword>
<dbReference type="EMBL" id="JALPRX010000035">
    <property type="protein sequence ID" value="MCK8784574.1"/>
    <property type="molecule type" value="Genomic_DNA"/>
</dbReference>
<dbReference type="InterPro" id="IPR036388">
    <property type="entry name" value="WH-like_DNA-bd_sf"/>
</dbReference>
<name>A0A9X2BW03_9PROT</name>
<gene>
    <name evidence="5" type="ORF">M0638_09290</name>
</gene>
<dbReference type="InterPro" id="IPR023187">
    <property type="entry name" value="Tscrpt_reg_MarR-type_CS"/>
</dbReference>
<dbReference type="GO" id="GO:0006950">
    <property type="term" value="P:response to stress"/>
    <property type="evidence" value="ECO:0007669"/>
    <property type="project" value="TreeGrafter"/>
</dbReference>
<dbReference type="Gene3D" id="1.10.10.10">
    <property type="entry name" value="Winged helix-like DNA-binding domain superfamily/Winged helix DNA-binding domain"/>
    <property type="match status" value="1"/>
</dbReference>
<dbReference type="RefSeq" id="WP_248666758.1">
    <property type="nucleotide sequence ID" value="NZ_JALPRX010000035.1"/>
</dbReference>
<dbReference type="InterPro" id="IPR036390">
    <property type="entry name" value="WH_DNA-bd_sf"/>
</dbReference>
<accession>A0A9X2BW03</accession>
<evidence type="ECO:0000256" key="3">
    <source>
        <dbReference type="ARBA" id="ARBA00023163"/>
    </source>
</evidence>
<dbReference type="GO" id="GO:0003677">
    <property type="term" value="F:DNA binding"/>
    <property type="evidence" value="ECO:0007669"/>
    <property type="project" value="UniProtKB-KW"/>
</dbReference>
<evidence type="ECO:0000256" key="1">
    <source>
        <dbReference type="ARBA" id="ARBA00023015"/>
    </source>
</evidence>
<organism evidence="5 6">
    <name type="scientific">Roseomonas acroporae</name>
    <dbReference type="NCBI Taxonomy" id="2937791"/>
    <lineage>
        <taxon>Bacteria</taxon>
        <taxon>Pseudomonadati</taxon>
        <taxon>Pseudomonadota</taxon>
        <taxon>Alphaproteobacteria</taxon>
        <taxon>Acetobacterales</taxon>
        <taxon>Roseomonadaceae</taxon>
        <taxon>Roseomonas</taxon>
    </lineage>
</organism>
<keyword evidence="6" id="KW-1185">Reference proteome</keyword>
<dbReference type="PANTHER" id="PTHR33164">
    <property type="entry name" value="TRANSCRIPTIONAL REGULATOR, MARR FAMILY"/>
    <property type="match status" value="1"/>
</dbReference>
<proteinExistence type="predicted"/>
<dbReference type="SMART" id="SM00347">
    <property type="entry name" value="HTH_MARR"/>
    <property type="match status" value="1"/>
</dbReference>
<keyword evidence="2" id="KW-0238">DNA-binding</keyword>
<dbReference type="Proteomes" id="UP001139516">
    <property type="component" value="Unassembled WGS sequence"/>
</dbReference>
<dbReference type="PRINTS" id="PR00598">
    <property type="entry name" value="HTHMARR"/>
</dbReference>
<dbReference type="Pfam" id="PF01047">
    <property type="entry name" value="MarR"/>
    <property type="match status" value="1"/>
</dbReference>
<dbReference type="SUPFAM" id="SSF46785">
    <property type="entry name" value="Winged helix' DNA-binding domain"/>
    <property type="match status" value="1"/>
</dbReference>
<comment type="caution">
    <text evidence="5">The sequence shown here is derived from an EMBL/GenBank/DDBJ whole genome shotgun (WGS) entry which is preliminary data.</text>
</comment>
<dbReference type="GO" id="GO:0003700">
    <property type="term" value="F:DNA-binding transcription factor activity"/>
    <property type="evidence" value="ECO:0007669"/>
    <property type="project" value="InterPro"/>
</dbReference>
<dbReference type="PROSITE" id="PS50995">
    <property type="entry name" value="HTH_MARR_2"/>
    <property type="match status" value="1"/>
</dbReference>
<reference evidence="5" key="1">
    <citation type="submission" date="2022-04" db="EMBL/GenBank/DDBJ databases">
        <title>Roseomonas acroporae sp. nov., isolated from coral Acropora digitifera.</title>
        <authorList>
            <person name="Sun H."/>
        </authorList>
    </citation>
    <scope>NUCLEOTIDE SEQUENCE</scope>
    <source>
        <strain evidence="5">NAR14</strain>
    </source>
</reference>
<dbReference type="InterPro" id="IPR039422">
    <property type="entry name" value="MarR/SlyA-like"/>
</dbReference>
<evidence type="ECO:0000313" key="6">
    <source>
        <dbReference type="Proteomes" id="UP001139516"/>
    </source>
</evidence>
<sequence length="161" mass="17555">MRTMLDPAAPAKIATNATPTSAAIDYCLEDSVGHLLRRAQQRHLALFQERIGEVSITPPQFATLLKLEEFGRVTQNRLGRSVAMDPATIQGVVQRLIARGLVDSSRDPMDRRTVVLSLTPAGRAVLRGTATQAHATNDALLDPLSVAERHQLCELLRRIAG</sequence>
<keyword evidence="3" id="KW-0804">Transcription</keyword>
<dbReference type="PROSITE" id="PS01117">
    <property type="entry name" value="HTH_MARR_1"/>
    <property type="match status" value="1"/>
</dbReference>
<evidence type="ECO:0000313" key="5">
    <source>
        <dbReference type="EMBL" id="MCK8784574.1"/>
    </source>
</evidence>
<protein>
    <submittedName>
        <fullName evidence="5">MarR family winged helix-turn-helix transcriptional regulator</fullName>
    </submittedName>
</protein>